<dbReference type="EMBL" id="AP018560">
    <property type="protein sequence ID" value="BBD80140.1"/>
    <property type="molecule type" value="Genomic_DNA"/>
</dbReference>
<dbReference type="AlphaFoldDB" id="A0A2Z6E4W9"/>
<gene>
    <name evidence="2" type="ORF">ALSL_1483</name>
</gene>
<feature type="region of interest" description="Disordered" evidence="1">
    <location>
        <begin position="1"/>
        <end position="37"/>
    </location>
</feature>
<reference evidence="3" key="1">
    <citation type="submission" date="2018-04" db="EMBL/GenBank/DDBJ databases">
        <authorList>
            <person name="Watanabe M."/>
            <person name="Kojima H."/>
        </authorList>
    </citation>
    <scope>NUCLEOTIDE SEQUENCE [LARGE SCALE GENOMIC DNA]</scope>
    <source>
        <strain evidence="3">Dysh456</strain>
    </source>
</reference>
<accession>A0A2Z6E4W9</accession>
<reference evidence="3" key="2">
    <citation type="submission" date="2018-06" db="EMBL/GenBank/DDBJ databases">
        <title>Genome sequence of Rhodanobacteraceae bacterium strain Dysh456.</title>
        <authorList>
            <person name="Fukui M."/>
        </authorList>
    </citation>
    <scope>NUCLEOTIDE SEQUENCE [LARGE SCALE GENOMIC DNA]</scope>
    <source>
        <strain evidence="3">Dysh456</strain>
    </source>
</reference>
<dbReference type="Proteomes" id="UP000270530">
    <property type="component" value="Chromosome"/>
</dbReference>
<organism evidence="2 3">
    <name type="scientific">Aerosticca soli</name>
    <dbReference type="NCBI Taxonomy" id="2010829"/>
    <lineage>
        <taxon>Bacteria</taxon>
        <taxon>Pseudomonadati</taxon>
        <taxon>Pseudomonadota</taxon>
        <taxon>Gammaproteobacteria</taxon>
        <taxon>Lysobacterales</taxon>
        <taxon>Rhodanobacteraceae</taxon>
        <taxon>Aerosticca</taxon>
    </lineage>
</organism>
<keyword evidence="3" id="KW-1185">Reference proteome</keyword>
<protein>
    <submittedName>
        <fullName evidence="2">Uncharacterized protein</fullName>
    </submittedName>
</protein>
<evidence type="ECO:0000256" key="1">
    <source>
        <dbReference type="SAM" id="MobiDB-lite"/>
    </source>
</evidence>
<evidence type="ECO:0000313" key="3">
    <source>
        <dbReference type="Proteomes" id="UP000270530"/>
    </source>
</evidence>
<evidence type="ECO:0000313" key="2">
    <source>
        <dbReference type="EMBL" id="BBD80140.1"/>
    </source>
</evidence>
<name>A0A2Z6E4W9_9GAMM</name>
<dbReference type="KEGG" id="rbd:ALSL_1483"/>
<feature type="compositionally biased region" description="Low complexity" evidence="1">
    <location>
        <begin position="22"/>
        <end position="37"/>
    </location>
</feature>
<proteinExistence type="predicted"/>
<sequence>MAPTTVAATPQDRMKSGRAPGRRAIASRTTRAAFSDS</sequence>